<evidence type="ECO:0000313" key="1">
    <source>
        <dbReference type="EMBL" id="QII83069.1"/>
    </source>
</evidence>
<dbReference type="KEGG" id="jar:G7057_01385"/>
<name>A0A6G7KCT2_9LACT</name>
<dbReference type="EMBL" id="CP049740">
    <property type="protein sequence ID" value="QII83069.1"/>
    <property type="molecule type" value="Genomic_DNA"/>
</dbReference>
<protein>
    <recommendedName>
        <fullName evidence="3">Transposase</fullName>
    </recommendedName>
</protein>
<reference evidence="1 2" key="1">
    <citation type="journal article" date="2017" name="Int. J. Syst. Evol. Microbiol.">
        <title>Jeotgalibaca porci sp. nov. and Jeotgalibaca arthritidis sp. nov., isolated from pigs, and emended description of the genus Jeotgalibaca.</title>
        <authorList>
            <person name="Zamora L."/>
            <person name="Perez-Sancho M."/>
            <person name="Dominguez L."/>
            <person name="Fernandez-Garayzabal J.F."/>
            <person name="Vela A.I."/>
        </authorList>
    </citation>
    <scope>NUCLEOTIDE SEQUENCE [LARGE SCALE GENOMIC DNA]</scope>
    <source>
        <strain evidence="1 2">CECT 9157</strain>
    </source>
</reference>
<dbReference type="Proteomes" id="UP000501451">
    <property type="component" value="Chromosome"/>
</dbReference>
<evidence type="ECO:0008006" key="3">
    <source>
        <dbReference type="Google" id="ProtNLM"/>
    </source>
</evidence>
<evidence type="ECO:0000313" key="2">
    <source>
        <dbReference type="Proteomes" id="UP000501451"/>
    </source>
</evidence>
<keyword evidence="2" id="KW-1185">Reference proteome</keyword>
<sequence length="70" mass="8044">MLKELHLETRDEAVRFLKSLWAEEPQPCPLCGGMLDYMHKKAKKSNSNWKCTSCGKVYKAINILEELSDS</sequence>
<gene>
    <name evidence="1" type="ORF">G7057_01385</name>
</gene>
<dbReference type="AlphaFoldDB" id="A0A6G7KCT2"/>
<accession>A0A6G7KCT2</accession>
<organism evidence="1 2">
    <name type="scientific">Jeotgalibaca arthritidis</name>
    <dbReference type="NCBI Taxonomy" id="1868794"/>
    <lineage>
        <taxon>Bacteria</taxon>
        <taxon>Bacillati</taxon>
        <taxon>Bacillota</taxon>
        <taxon>Bacilli</taxon>
        <taxon>Lactobacillales</taxon>
        <taxon>Carnobacteriaceae</taxon>
        <taxon>Jeotgalibaca</taxon>
    </lineage>
</organism>
<proteinExistence type="predicted"/>